<evidence type="ECO:0000313" key="2">
    <source>
        <dbReference type="Proteomes" id="UP000663193"/>
    </source>
</evidence>
<evidence type="ECO:0000313" key="1">
    <source>
        <dbReference type="EMBL" id="QRC98622.1"/>
    </source>
</evidence>
<dbReference type="AlphaFoldDB" id="A0A7U2I429"/>
<dbReference type="Proteomes" id="UP000663193">
    <property type="component" value="Chromosome 8"/>
</dbReference>
<accession>A0A7U2I429</accession>
<proteinExistence type="predicted"/>
<organism evidence="1 2">
    <name type="scientific">Phaeosphaeria nodorum (strain SN15 / ATCC MYA-4574 / FGSC 10173)</name>
    <name type="common">Glume blotch fungus</name>
    <name type="synonym">Parastagonospora nodorum</name>
    <dbReference type="NCBI Taxonomy" id="321614"/>
    <lineage>
        <taxon>Eukaryota</taxon>
        <taxon>Fungi</taxon>
        <taxon>Dikarya</taxon>
        <taxon>Ascomycota</taxon>
        <taxon>Pezizomycotina</taxon>
        <taxon>Dothideomycetes</taxon>
        <taxon>Pleosporomycetidae</taxon>
        <taxon>Pleosporales</taxon>
        <taxon>Pleosporineae</taxon>
        <taxon>Phaeosphaeriaceae</taxon>
        <taxon>Parastagonospora</taxon>
    </lineage>
</organism>
<dbReference type="EMBL" id="CP069030">
    <property type="protein sequence ID" value="QRC98622.1"/>
    <property type="molecule type" value="Genomic_DNA"/>
</dbReference>
<name>A0A7U2I429_PHANO</name>
<protein>
    <submittedName>
        <fullName evidence="1">Uncharacterized protein</fullName>
    </submittedName>
</protein>
<sequence length="126" mass="13704">MNRGLGASALWLSNSCHPMLRAARYRSNAPSTVGDLRVAARGLEKVAGPSLIRTQALVLDFRKIWLLARSLFFLSASRCSDPTSSIVLITSSQPQWIGDSTLPTELVAFHSTVFCAFISSDNLPHS</sequence>
<gene>
    <name evidence="1" type="ORF">JI435_412370</name>
</gene>
<reference evidence="2" key="1">
    <citation type="journal article" date="2021" name="BMC Genomics">
        <title>Chromosome-level genome assembly and manually-curated proteome of model necrotroph Parastagonospora nodorum Sn15 reveals a genome-wide trove of candidate effector homologs, and redundancy of virulence-related functions within an accessory chromosome.</title>
        <authorList>
            <person name="Bertazzoni S."/>
            <person name="Jones D.A.B."/>
            <person name="Phan H.T."/>
            <person name="Tan K.-C."/>
            <person name="Hane J.K."/>
        </authorList>
    </citation>
    <scope>NUCLEOTIDE SEQUENCE [LARGE SCALE GENOMIC DNA]</scope>
    <source>
        <strain evidence="2">SN15 / ATCC MYA-4574 / FGSC 10173)</strain>
    </source>
</reference>
<dbReference type="VEuPathDB" id="FungiDB:JI435_412370"/>
<keyword evidence="2" id="KW-1185">Reference proteome</keyword>